<evidence type="ECO:0000313" key="2">
    <source>
        <dbReference type="EMBL" id="EAT86491.1"/>
    </source>
</evidence>
<proteinExistence type="predicted"/>
<feature type="region of interest" description="Disordered" evidence="1">
    <location>
        <begin position="73"/>
        <end position="98"/>
    </location>
</feature>
<dbReference type="InParanoid" id="Q0UNK4"/>
<reference evidence="3" key="1">
    <citation type="journal article" date="2007" name="Plant Cell">
        <title>Dothideomycete-plant interactions illuminated by genome sequencing and EST analysis of the wheat pathogen Stagonospora nodorum.</title>
        <authorList>
            <person name="Hane J.K."/>
            <person name="Lowe R.G."/>
            <person name="Solomon P.S."/>
            <person name="Tan K.C."/>
            <person name="Schoch C.L."/>
            <person name="Spatafora J.W."/>
            <person name="Crous P.W."/>
            <person name="Kodira C."/>
            <person name="Birren B.W."/>
            <person name="Galagan J.E."/>
            <person name="Torriani S.F."/>
            <person name="McDonald B.A."/>
            <person name="Oliver R.P."/>
        </authorList>
    </citation>
    <scope>NUCLEOTIDE SEQUENCE [LARGE SCALE GENOMIC DNA]</scope>
    <source>
        <strain evidence="3">SN15 / ATCC MYA-4574 / FGSC 10173</strain>
    </source>
</reference>
<gene>
    <name evidence="2" type="ORF">SNOG_06660</name>
</gene>
<dbReference type="RefSeq" id="XP_001797024.1">
    <property type="nucleotide sequence ID" value="XM_001796972.1"/>
</dbReference>
<protein>
    <submittedName>
        <fullName evidence="2">Uncharacterized protein</fullName>
    </submittedName>
</protein>
<name>Q0UNK4_PHANO</name>
<accession>Q0UNK4</accession>
<dbReference type="GeneID" id="5973903"/>
<feature type="compositionally biased region" description="Low complexity" evidence="1">
    <location>
        <begin position="77"/>
        <end position="98"/>
    </location>
</feature>
<sequence length="130" mass="13772">MPSWAACVVARCAPSFMLLRTAHAQRGRQAAGFAHHHSSDQGLFLCSLPLADFDESKTGSNAVWDIGCHVTSPQPPASSLQPPASSLQPPASSLQPPALSDAAGRTLAIYQPLCLTSCPQMQLLQTLLEH</sequence>
<evidence type="ECO:0000313" key="3">
    <source>
        <dbReference type="Proteomes" id="UP000001055"/>
    </source>
</evidence>
<dbReference type="AlphaFoldDB" id="Q0UNK4"/>
<dbReference type="KEGG" id="pno:SNOG_06660"/>
<dbReference type="EMBL" id="CH445333">
    <property type="protein sequence ID" value="EAT86491.1"/>
    <property type="molecule type" value="Genomic_DNA"/>
</dbReference>
<dbReference type="Proteomes" id="UP000001055">
    <property type="component" value="Unassembled WGS sequence"/>
</dbReference>
<evidence type="ECO:0000256" key="1">
    <source>
        <dbReference type="SAM" id="MobiDB-lite"/>
    </source>
</evidence>
<organism evidence="2 3">
    <name type="scientific">Phaeosphaeria nodorum (strain SN15 / ATCC MYA-4574 / FGSC 10173)</name>
    <name type="common">Glume blotch fungus</name>
    <name type="synonym">Parastagonospora nodorum</name>
    <dbReference type="NCBI Taxonomy" id="321614"/>
    <lineage>
        <taxon>Eukaryota</taxon>
        <taxon>Fungi</taxon>
        <taxon>Dikarya</taxon>
        <taxon>Ascomycota</taxon>
        <taxon>Pezizomycotina</taxon>
        <taxon>Dothideomycetes</taxon>
        <taxon>Pleosporomycetidae</taxon>
        <taxon>Pleosporales</taxon>
        <taxon>Pleosporineae</taxon>
        <taxon>Phaeosphaeriaceae</taxon>
        <taxon>Parastagonospora</taxon>
    </lineage>
</organism>